<proteinExistence type="predicted"/>
<evidence type="ECO:0000313" key="2">
    <source>
        <dbReference type="Proteomes" id="UP001321760"/>
    </source>
</evidence>
<accession>A0AAV9H0A7</accession>
<keyword evidence="2" id="KW-1185">Reference proteome</keyword>
<protein>
    <submittedName>
        <fullName evidence="1">Uncharacterized protein</fullName>
    </submittedName>
</protein>
<dbReference type="AlphaFoldDB" id="A0AAV9H0A7"/>
<evidence type="ECO:0000313" key="1">
    <source>
        <dbReference type="EMBL" id="KAK4453405.1"/>
    </source>
</evidence>
<gene>
    <name evidence="1" type="ORF">QBC34DRAFT_261178</name>
</gene>
<name>A0AAV9H0A7_9PEZI</name>
<sequence length="544" mass="61050">MAAPHAHPGGGTMDELNKKLLSAISETTILIHSPPDIPKDAEIMGVCALSDNVAGADQYAWIGVDFLRWKALFYGHWSSSLDITKFSAATVDFEKNFPGAQEAIFSPKCGITDMPADNDKFIEAFLTQLAARARAADERRTTLFLMVFGPVTPERDIVVDFDHGAQKKFAYLTIDKIRAAIRDAVNHDNLPVILMTESPLTGGWMCNPSLFGAATTPHPDGNILQVVARACGGMFADTFMRSFTKRSTPILNDDQRSRILYDDMTPVGATTEQTKLLHKFQRDVHELLAYRLSPLGRRHMLFHDQETDAWSTFDTRKGYPLVGFWDERVAAPMEIDGPNRFEFLGEAFGGKRESQIFHLKYLISVELDTCPGDWTRNLTGTTAQMLADFCRNLKPDTDAYKRAYDAVEFRGSAMILAEILVKALGLPIPGEKCRYWVDKVGEDPFYAKLQAGFADVHNLLDKPAVFPGENRHTYKHVRFFRPARWISAALALKLVDRTDNEIRAFIAHEIAHLIAVIRQTQQNILLQDQSLMIAGKQWIQSLNL</sequence>
<organism evidence="1 2">
    <name type="scientific">Podospora aff. communis PSN243</name>
    <dbReference type="NCBI Taxonomy" id="3040156"/>
    <lineage>
        <taxon>Eukaryota</taxon>
        <taxon>Fungi</taxon>
        <taxon>Dikarya</taxon>
        <taxon>Ascomycota</taxon>
        <taxon>Pezizomycotina</taxon>
        <taxon>Sordariomycetes</taxon>
        <taxon>Sordariomycetidae</taxon>
        <taxon>Sordariales</taxon>
        <taxon>Podosporaceae</taxon>
        <taxon>Podospora</taxon>
    </lineage>
</organism>
<comment type="caution">
    <text evidence="1">The sequence shown here is derived from an EMBL/GenBank/DDBJ whole genome shotgun (WGS) entry which is preliminary data.</text>
</comment>
<reference evidence="1" key="1">
    <citation type="journal article" date="2023" name="Mol. Phylogenet. Evol.">
        <title>Genome-scale phylogeny and comparative genomics of the fungal order Sordariales.</title>
        <authorList>
            <person name="Hensen N."/>
            <person name="Bonometti L."/>
            <person name="Westerberg I."/>
            <person name="Brannstrom I.O."/>
            <person name="Guillou S."/>
            <person name="Cros-Aarteil S."/>
            <person name="Calhoun S."/>
            <person name="Haridas S."/>
            <person name="Kuo A."/>
            <person name="Mondo S."/>
            <person name="Pangilinan J."/>
            <person name="Riley R."/>
            <person name="LaButti K."/>
            <person name="Andreopoulos B."/>
            <person name="Lipzen A."/>
            <person name="Chen C."/>
            <person name="Yan M."/>
            <person name="Daum C."/>
            <person name="Ng V."/>
            <person name="Clum A."/>
            <person name="Steindorff A."/>
            <person name="Ohm R.A."/>
            <person name="Martin F."/>
            <person name="Silar P."/>
            <person name="Natvig D.O."/>
            <person name="Lalanne C."/>
            <person name="Gautier V."/>
            <person name="Ament-Velasquez S.L."/>
            <person name="Kruys A."/>
            <person name="Hutchinson M.I."/>
            <person name="Powell A.J."/>
            <person name="Barry K."/>
            <person name="Miller A.N."/>
            <person name="Grigoriev I.V."/>
            <person name="Debuchy R."/>
            <person name="Gladieux P."/>
            <person name="Hiltunen Thoren M."/>
            <person name="Johannesson H."/>
        </authorList>
    </citation>
    <scope>NUCLEOTIDE SEQUENCE</scope>
    <source>
        <strain evidence="1">PSN243</strain>
    </source>
</reference>
<dbReference type="EMBL" id="MU865920">
    <property type="protein sequence ID" value="KAK4453405.1"/>
    <property type="molecule type" value="Genomic_DNA"/>
</dbReference>
<dbReference type="Proteomes" id="UP001321760">
    <property type="component" value="Unassembled WGS sequence"/>
</dbReference>
<reference evidence="1" key="2">
    <citation type="submission" date="2023-05" db="EMBL/GenBank/DDBJ databases">
        <authorList>
            <consortium name="Lawrence Berkeley National Laboratory"/>
            <person name="Steindorff A."/>
            <person name="Hensen N."/>
            <person name="Bonometti L."/>
            <person name="Westerberg I."/>
            <person name="Brannstrom I.O."/>
            <person name="Guillou S."/>
            <person name="Cros-Aarteil S."/>
            <person name="Calhoun S."/>
            <person name="Haridas S."/>
            <person name="Kuo A."/>
            <person name="Mondo S."/>
            <person name="Pangilinan J."/>
            <person name="Riley R."/>
            <person name="Labutti K."/>
            <person name="Andreopoulos B."/>
            <person name="Lipzen A."/>
            <person name="Chen C."/>
            <person name="Yanf M."/>
            <person name="Daum C."/>
            <person name="Ng V."/>
            <person name="Clum A."/>
            <person name="Ohm R."/>
            <person name="Martin F."/>
            <person name="Silar P."/>
            <person name="Natvig D."/>
            <person name="Lalanne C."/>
            <person name="Gautier V."/>
            <person name="Ament-Velasquez S.L."/>
            <person name="Kruys A."/>
            <person name="Hutchinson M.I."/>
            <person name="Powell A.J."/>
            <person name="Barry K."/>
            <person name="Miller A.N."/>
            <person name="Grigoriev I.V."/>
            <person name="Debuchy R."/>
            <person name="Gladieux P."/>
            <person name="Thoren M.H."/>
            <person name="Johannesson H."/>
        </authorList>
    </citation>
    <scope>NUCLEOTIDE SEQUENCE</scope>
    <source>
        <strain evidence="1">PSN243</strain>
    </source>
</reference>
<feature type="non-terminal residue" evidence="1">
    <location>
        <position position="544"/>
    </location>
</feature>